<accession>A0ABY7DAF5</accession>
<dbReference type="Proteomes" id="UP001164746">
    <property type="component" value="Chromosome 1"/>
</dbReference>
<evidence type="ECO:0008006" key="3">
    <source>
        <dbReference type="Google" id="ProtNLM"/>
    </source>
</evidence>
<evidence type="ECO:0000313" key="1">
    <source>
        <dbReference type="EMBL" id="WAQ94061.1"/>
    </source>
</evidence>
<sequence length="258" mass="27650">MELARERVDVAGGGGAGEATARIIMPTIGPSRGDNIDAIVSTLLGGVDAMGCLGAKRIQPKTPIQQNEEDLQTLQRYQNEIIECHKQELALKQEENADQGADMGQDPPGYNTVMGIQPQGGAFGTNQTLTGTHPGPIPSAPGMVPPPVAGQQVADMPSAPSAPPPTYDEVMAQDAQELQREQHELLNDILDQQREETDPERLEELYMQHRELIGQMEQLHAAGFHYAGDIPPVPQYGGPGVQPAPVREVMDVGIAVNS</sequence>
<organism evidence="1 2">
    <name type="scientific">Mya arenaria</name>
    <name type="common">Soft-shell clam</name>
    <dbReference type="NCBI Taxonomy" id="6604"/>
    <lineage>
        <taxon>Eukaryota</taxon>
        <taxon>Metazoa</taxon>
        <taxon>Spiralia</taxon>
        <taxon>Lophotrochozoa</taxon>
        <taxon>Mollusca</taxon>
        <taxon>Bivalvia</taxon>
        <taxon>Autobranchia</taxon>
        <taxon>Heteroconchia</taxon>
        <taxon>Euheterodonta</taxon>
        <taxon>Imparidentia</taxon>
        <taxon>Neoheterodontei</taxon>
        <taxon>Myida</taxon>
        <taxon>Myoidea</taxon>
        <taxon>Myidae</taxon>
        <taxon>Mya</taxon>
    </lineage>
</organism>
<keyword evidence="2" id="KW-1185">Reference proteome</keyword>
<name>A0ABY7DAF5_MYAAR</name>
<proteinExistence type="predicted"/>
<dbReference type="EMBL" id="CP111012">
    <property type="protein sequence ID" value="WAQ94061.1"/>
    <property type="molecule type" value="Genomic_DNA"/>
</dbReference>
<gene>
    <name evidence="1" type="ORF">MAR_006532</name>
</gene>
<evidence type="ECO:0000313" key="2">
    <source>
        <dbReference type="Proteomes" id="UP001164746"/>
    </source>
</evidence>
<reference evidence="1" key="1">
    <citation type="submission" date="2022-11" db="EMBL/GenBank/DDBJ databases">
        <title>Centuries of genome instability and evolution in soft-shell clam transmissible cancer (bioRxiv).</title>
        <authorList>
            <person name="Hart S.F.M."/>
            <person name="Yonemitsu M.A."/>
            <person name="Giersch R.M."/>
            <person name="Beal B.F."/>
            <person name="Arriagada G."/>
            <person name="Davis B.W."/>
            <person name="Ostrander E.A."/>
            <person name="Goff S.P."/>
            <person name="Metzger M.J."/>
        </authorList>
    </citation>
    <scope>NUCLEOTIDE SEQUENCE</scope>
    <source>
        <strain evidence="1">MELC-2E11</strain>
        <tissue evidence="1">Siphon/mantle</tissue>
    </source>
</reference>
<protein>
    <recommendedName>
        <fullName evidence="3">Bindin</fullName>
    </recommendedName>
</protein>